<comment type="caution">
    <text evidence="4">The sequence shown here is derived from an EMBL/GenBank/DDBJ whole genome shotgun (WGS) entry which is preliminary data.</text>
</comment>
<feature type="signal peptide" evidence="1">
    <location>
        <begin position="1"/>
        <end position="24"/>
    </location>
</feature>
<evidence type="ECO:0000313" key="6">
    <source>
        <dbReference type="Proteomes" id="UP001609219"/>
    </source>
</evidence>
<dbReference type="InterPro" id="IPR052336">
    <property type="entry name" value="MlaD_Phospholipid_Transporter"/>
</dbReference>
<accession>A0ABW7KH41</accession>
<dbReference type="PANTHER" id="PTHR33371">
    <property type="entry name" value="INTERMEMBRANE PHOSPHOLIPID TRANSPORT SYSTEM BINDING PROTEIN MLAD-RELATED"/>
    <property type="match status" value="1"/>
</dbReference>
<dbReference type="EMBL" id="JBIMSP010000008">
    <property type="protein sequence ID" value="MFH5241759.1"/>
    <property type="molecule type" value="Genomic_DNA"/>
</dbReference>
<dbReference type="PROSITE" id="PS51257">
    <property type="entry name" value="PROKAR_LIPOPROTEIN"/>
    <property type="match status" value="1"/>
</dbReference>
<evidence type="ECO:0000256" key="1">
    <source>
        <dbReference type="SAM" id="SignalP"/>
    </source>
</evidence>
<evidence type="ECO:0000259" key="2">
    <source>
        <dbReference type="Pfam" id="PF02470"/>
    </source>
</evidence>
<protein>
    <submittedName>
        <fullName evidence="4">MlaD family protein</fullName>
    </submittedName>
</protein>
<dbReference type="PANTHER" id="PTHR33371:SF16">
    <property type="entry name" value="MCE-FAMILY PROTEIN MCE3F"/>
    <property type="match status" value="1"/>
</dbReference>
<keyword evidence="6" id="KW-1185">Reference proteome</keyword>
<dbReference type="EMBL" id="JBIMSN010000052">
    <property type="protein sequence ID" value="MFH5229350.1"/>
    <property type="molecule type" value="Genomic_DNA"/>
</dbReference>
<keyword evidence="1" id="KW-0732">Signal</keyword>
<dbReference type="RefSeq" id="WP_395124007.1">
    <property type="nucleotide sequence ID" value="NZ_JBIMSN010000052.1"/>
</dbReference>
<name>A0ABW7KH41_9NOCA</name>
<evidence type="ECO:0000313" key="4">
    <source>
        <dbReference type="EMBL" id="MFH5241759.1"/>
    </source>
</evidence>
<dbReference type="Proteomes" id="UP001609176">
    <property type="component" value="Unassembled WGS sequence"/>
</dbReference>
<proteinExistence type="predicted"/>
<sequence length="330" mass="34990">MKQRLAPTLALVALGIAGCGFNPAELPIPGTYVDGDKYSVRVEFSSALNLPDKAKVVSEGAEVGIVDSVDLVGDSAVAAIDLQSAVRLPVSTRAELRQATILGEIYVSLQPPDNSSGPYLADGDTIPRAQTAPADNIEDLLRGMSSIVSGGRLAQLQDVVDQFNSAFPATDEDFQRIFVAGQSALHDLTVNTDDIDNILNSAASISTDLAANKERVDQMLQYGPARAEGLSGVVFGVVELIFRLRDLAQPLGDILVPISSDLRDVIAVIAPALVTIGNADTTVPMNIDKTNQLLRDKLIPFLSTTPNIHIDASAQADQLIQILRSIGVVR</sequence>
<reference evidence="5 6" key="1">
    <citation type="submission" date="2024-10" db="EMBL/GenBank/DDBJ databases">
        <authorList>
            <person name="Riesco R."/>
        </authorList>
    </citation>
    <scope>NUCLEOTIDE SEQUENCE [LARGE SCALE GENOMIC DNA]</scope>
    <source>
        <strain evidence="4 5">NCIMB 15448</strain>
        <strain evidence="3 6">NCIMB 15450</strain>
    </source>
</reference>
<evidence type="ECO:0000313" key="3">
    <source>
        <dbReference type="EMBL" id="MFH5229350.1"/>
    </source>
</evidence>
<dbReference type="Proteomes" id="UP001609219">
    <property type="component" value="Unassembled WGS sequence"/>
</dbReference>
<feature type="chain" id="PRO_5045033701" evidence="1">
    <location>
        <begin position="25"/>
        <end position="330"/>
    </location>
</feature>
<dbReference type="InterPro" id="IPR003399">
    <property type="entry name" value="Mce/MlaD"/>
</dbReference>
<gene>
    <name evidence="4" type="ORF">ACHIPV_07640</name>
    <name evidence="3" type="ORF">ACHIRB_12325</name>
</gene>
<evidence type="ECO:0000313" key="5">
    <source>
        <dbReference type="Proteomes" id="UP001609176"/>
    </source>
</evidence>
<organism evidence="4 5">
    <name type="scientific">Antrihabitans spumae</name>
    <dbReference type="NCBI Taxonomy" id="3373370"/>
    <lineage>
        <taxon>Bacteria</taxon>
        <taxon>Bacillati</taxon>
        <taxon>Actinomycetota</taxon>
        <taxon>Actinomycetes</taxon>
        <taxon>Mycobacteriales</taxon>
        <taxon>Nocardiaceae</taxon>
        <taxon>Antrihabitans</taxon>
    </lineage>
</organism>
<dbReference type="Pfam" id="PF02470">
    <property type="entry name" value="MlaD"/>
    <property type="match status" value="1"/>
</dbReference>
<feature type="domain" description="Mce/MlaD" evidence="2">
    <location>
        <begin position="37"/>
        <end position="112"/>
    </location>
</feature>